<dbReference type="Gene3D" id="2.20.25.570">
    <property type="match status" value="1"/>
</dbReference>
<organism evidence="5 6">
    <name type="scientific">Actinomarinicola tropica</name>
    <dbReference type="NCBI Taxonomy" id="2789776"/>
    <lineage>
        <taxon>Bacteria</taxon>
        <taxon>Bacillati</taxon>
        <taxon>Actinomycetota</taxon>
        <taxon>Acidimicrobiia</taxon>
        <taxon>Acidimicrobiales</taxon>
        <taxon>Iamiaceae</taxon>
        <taxon>Actinomarinicola</taxon>
    </lineage>
</organism>
<evidence type="ECO:0000313" key="6">
    <source>
        <dbReference type="Proteomes" id="UP000334019"/>
    </source>
</evidence>
<sequence>MPRDSRASLANGSGGSSKATVGSFLRPLVSVRRLPERPRKETGAVSDPTDPTPDPDYGASFADVYDDWYADVTDAAATADHVARLVEAAGGGRVLELGVGSGRLALAMADRGLRVAGIDVSPSMLDLLRAKPGAARVDVHEGDMAEPDGVVDGPFAVVLVAFNTFFNLADERRQRRCLEGVARLLVPGGSLLVEAVVPGDPPPTVTRDLSPSRVTLDRVVLTATEHDPATQTVTGQHVDMGVDGSVRLRPWRIRYATPDQLDAMAAAAGLHLLDRTAGWDGEPFDDDSAVHVSRYGPRRAVPSPA</sequence>
<evidence type="ECO:0000256" key="3">
    <source>
        <dbReference type="SAM" id="MobiDB-lite"/>
    </source>
</evidence>
<dbReference type="EMBL" id="CP045851">
    <property type="protein sequence ID" value="QGG94622.1"/>
    <property type="molecule type" value="Genomic_DNA"/>
</dbReference>
<keyword evidence="1 5" id="KW-0489">Methyltransferase</keyword>
<dbReference type="Pfam" id="PF13649">
    <property type="entry name" value="Methyltransf_25"/>
    <property type="match status" value="1"/>
</dbReference>
<name>A0A5Q2RIB0_9ACTN</name>
<gene>
    <name evidence="5" type="ORF">GH723_05590</name>
</gene>
<feature type="region of interest" description="Disordered" evidence="3">
    <location>
        <begin position="285"/>
        <end position="305"/>
    </location>
</feature>
<dbReference type="InterPro" id="IPR041698">
    <property type="entry name" value="Methyltransf_25"/>
</dbReference>
<feature type="compositionally biased region" description="Polar residues" evidence="3">
    <location>
        <begin position="8"/>
        <end position="20"/>
    </location>
</feature>
<dbReference type="KEGG" id="atq:GH723_05590"/>
<feature type="domain" description="Methyltransferase" evidence="4">
    <location>
        <begin position="94"/>
        <end position="189"/>
    </location>
</feature>
<dbReference type="PANTHER" id="PTHR43861">
    <property type="entry name" value="TRANS-ACONITATE 2-METHYLTRANSFERASE-RELATED"/>
    <property type="match status" value="1"/>
</dbReference>
<keyword evidence="6" id="KW-1185">Reference proteome</keyword>
<evidence type="ECO:0000256" key="1">
    <source>
        <dbReference type="ARBA" id="ARBA00022603"/>
    </source>
</evidence>
<dbReference type="SUPFAM" id="SSF53335">
    <property type="entry name" value="S-adenosyl-L-methionine-dependent methyltransferases"/>
    <property type="match status" value="1"/>
</dbReference>
<reference evidence="5 6" key="1">
    <citation type="submission" date="2019-11" db="EMBL/GenBank/DDBJ databases">
        <authorList>
            <person name="He Y."/>
        </authorList>
    </citation>
    <scope>NUCLEOTIDE SEQUENCE [LARGE SCALE GENOMIC DNA]</scope>
    <source>
        <strain evidence="5 6">SCSIO 58843</strain>
    </source>
</reference>
<dbReference type="InterPro" id="IPR029063">
    <property type="entry name" value="SAM-dependent_MTases_sf"/>
</dbReference>
<feature type="region of interest" description="Disordered" evidence="3">
    <location>
        <begin position="1"/>
        <end position="57"/>
    </location>
</feature>
<evidence type="ECO:0000256" key="2">
    <source>
        <dbReference type="ARBA" id="ARBA00022679"/>
    </source>
</evidence>
<proteinExistence type="predicted"/>
<evidence type="ECO:0000259" key="4">
    <source>
        <dbReference type="Pfam" id="PF13649"/>
    </source>
</evidence>
<dbReference type="AlphaFoldDB" id="A0A5Q2RIB0"/>
<dbReference type="GO" id="GO:0032259">
    <property type="term" value="P:methylation"/>
    <property type="evidence" value="ECO:0007669"/>
    <property type="project" value="UniProtKB-KW"/>
</dbReference>
<accession>A0A5Q2RIB0</accession>
<keyword evidence="2 5" id="KW-0808">Transferase</keyword>
<dbReference type="Proteomes" id="UP000334019">
    <property type="component" value="Chromosome"/>
</dbReference>
<dbReference type="Gene3D" id="3.40.50.150">
    <property type="entry name" value="Vaccinia Virus protein VP39"/>
    <property type="match status" value="1"/>
</dbReference>
<dbReference type="GO" id="GO:0008168">
    <property type="term" value="F:methyltransferase activity"/>
    <property type="evidence" value="ECO:0007669"/>
    <property type="project" value="UniProtKB-KW"/>
</dbReference>
<dbReference type="CDD" id="cd02440">
    <property type="entry name" value="AdoMet_MTases"/>
    <property type="match status" value="1"/>
</dbReference>
<protein>
    <submittedName>
        <fullName evidence="5">Methyltransferase domain-containing protein</fullName>
    </submittedName>
</protein>
<evidence type="ECO:0000313" key="5">
    <source>
        <dbReference type="EMBL" id="QGG94622.1"/>
    </source>
</evidence>
<dbReference type="PANTHER" id="PTHR43861:SF1">
    <property type="entry name" value="TRANS-ACONITATE 2-METHYLTRANSFERASE"/>
    <property type="match status" value="1"/>
</dbReference>
<feature type="compositionally biased region" description="Basic and acidic residues" evidence="3">
    <location>
        <begin position="33"/>
        <end position="42"/>
    </location>
</feature>